<feature type="transmembrane region" description="Helical" evidence="2">
    <location>
        <begin position="63"/>
        <end position="88"/>
    </location>
</feature>
<protein>
    <submittedName>
        <fullName evidence="4">DUF2510 domain-containing protein</fullName>
    </submittedName>
</protein>
<sequence length="315" mass="32702">MSETSPAGWYPDPQRTAEDPPCERRWDGEAWTGEVRAAVPAAFAAPPPRKRPEPVRWLRARPFVAGVLLGALGMLVVGGGITGAVVAATDSDGGGRHHVKEGMPFEDGKGRPGPDGDGPRGPGERQKGAPGIPGTEKGYATDLASGISIRVPEGWKSRSGMGAALSTGGYECPADPGQRCTLGGVNSAPAKALGIEEDTAESAAKADIEANAEESYGEQGYGGITSHEVLKEEAVTVAGRQGYLVRWKVVTKEGDDGYVQSLAFPSPAASGKGGAPLVIVRFGFDVSDKAPQLAQMDEITQGIKAAKRLGEWKSA</sequence>
<feature type="compositionally biased region" description="Basic and acidic residues" evidence="1">
    <location>
        <begin position="15"/>
        <end position="25"/>
    </location>
</feature>
<keyword evidence="5" id="KW-1185">Reference proteome</keyword>
<gene>
    <name evidence="4" type="ORF">ACFQLX_13260</name>
</gene>
<organism evidence="4 5">
    <name type="scientific">Streptomyces polyrhachis</name>
    <dbReference type="NCBI Taxonomy" id="1282885"/>
    <lineage>
        <taxon>Bacteria</taxon>
        <taxon>Bacillati</taxon>
        <taxon>Actinomycetota</taxon>
        <taxon>Actinomycetes</taxon>
        <taxon>Kitasatosporales</taxon>
        <taxon>Streptomycetaceae</taxon>
        <taxon>Streptomyces</taxon>
    </lineage>
</organism>
<accession>A0ABW2GEU9</accession>
<feature type="domain" description="DUF2510" evidence="3">
    <location>
        <begin position="7"/>
        <end position="42"/>
    </location>
</feature>
<dbReference type="Proteomes" id="UP001596413">
    <property type="component" value="Unassembled WGS sequence"/>
</dbReference>
<feature type="compositionally biased region" description="Basic and acidic residues" evidence="1">
    <location>
        <begin position="100"/>
        <end position="127"/>
    </location>
</feature>
<dbReference type="InterPro" id="IPR018929">
    <property type="entry name" value="DUF2510"/>
</dbReference>
<evidence type="ECO:0000256" key="2">
    <source>
        <dbReference type="SAM" id="Phobius"/>
    </source>
</evidence>
<evidence type="ECO:0000259" key="3">
    <source>
        <dbReference type="Pfam" id="PF10708"/>
    </source>
</evidence>
<comment type="caution">
    <text evidence="4">The sequence shown here is derived from an EMBL/GenBank/DDBJ whole genome shotgun (WGS) entry which is preliminary data.</text>
</comment>
<dbReference type="Pfam" id="PF10708">
    <property type="entry name" value="DUF2510"/>
    <property type="match status" value="1"/>
</dbReference>
<dbReference type="EMBL" id="JBHSZO010000018">
    <property type="protein sequence ID" value="MFC7219127.1"/>
    <property type="molecule type" value="Genomic_DNA"/>
</dbReference>
<keyword evidence="2" id="KW-0812">Transmembrane</keyword>
<dbReference type="RefSeq" id="WP_386414666.1">
    <property type="nucleotide sequence ID" value="NZ_JBHSZO010000018.1"/>
</dbReference>
<reference evidence="5" key="1">
    <citation type="journal article" date="2019" name="Int. J. Syst. Evol. Microbiol.">
        <title>The Global Catalogue of Microorganisms (GCM) 10K type strain sequencing project: providing services to taxonomists for standard genome sequencing and annotation.</title>
        <authorList>
            <consortium name="The Broad Institute Genomics Platform"/>
            <consortium name="The Broad Institute Genome Sequencing Center for Infectious Disease"/>
            <person name="Wu L."/>
            <person name="Ma J."/>
        </authorList>
    </citation>
    <scope>NUCLEOTIDE SEQUENCE [LARGE SCALE GENOMIC DNA]</scope>
    <source>
        <strain evidence="5">CGMCC 1.13681</strain>
    </source>
</reference>
<evidence type="ECO:0000256" key="1">
    <source>
        <dbReference type="SAM" id="MobiDB-lite"/>
    </source>
</evidence>
<feature type="region of interest" description="Disordered" evidence="1">
    <location>
        <begin position="1"/>
        <end position="25"/>
    </location>
</feature>
<evidence type="ECO:0000313" key="5">
    <source>
        <dbReference type="Proteomes" id="UP001596413"/>
    </source>
</evidence>
<feature type="region of interest" description="Disordered" evidence="1">
    <location>
        <begin position="89"/>
        <end position="139"/>
    </location>
</feature>
<name>A0ABW2GEU9_9ACTN</name>
<keyword evidence="2" id="KW-1133">Transmembrane helix</keyword>
<keyword evidence="2" id="KW-0472">Membrane</keyword>
<evidence type="ECO:0000313" key="4">
    <source>
        <dbReference type="EMBL" id="MFC7219127.1"/>
    </source>
</evidence>
<proteinExistence type="predicted"/>